<dbReference type="STRING" id="1458461.BN1012_Phect1857"/>
<evidence type="ECO:0000313" key="5">
    <source>
        <dbReference type="Proteomes" id="UP000032160"/>
    </source>
</evidence>
<keyword evidence="5" id="KW-1185">Reference proteome</keyword>
<dbReference type="InterPro" id="IPR000160">
    <property type="entry name" value="GGDEF_dom"/>
</dbReference>
<keyword evidence="2" id="KW-1133">Transmembrane helix</keyword>
<evidence type="ECO:0000313" key="4">
    <source>
        <dbReference type="EMBL" id="CDO60070.1"/>
    </source>
</evidence>
<dbReference type="PROSITE" id="PS50887">
    <property type="entry name" value="GGDEF"/>
    <property type="match status" value="1"/>
</dbReference>
<gene>
    <name evidence="4" type="ORF">BN1012_Phect1857</name>
</gene>
<dbReference type="EMBL" id="HG966617">
    <property type="protein sequence ID" value="CDO60070.1"/>
    <property type="molecule type" value="Genomic_DNA"/>
</dbReference>
<keyword evidence="2" id="KW-0472">Membrane</keyword>
<dbReference type="PATRIC" id="fig|1458461.3.peg.1861"/>
<dbReference type="Proteomes" id="UP000032160">
    <property type="component" value="Chromosome I"/>
</dbReference>
<sequence length="752" mass="82127">MRKPGSLVGIIQRHFVRMSALAVLLCCGLIFIGYVLADTKEEWSAAVELRDPRPLAVSRLRHQLGYGGLVHHYLNSILRPENALAETTTFDLGAVRGAMLDFQSLDVSPLERTALTIINDELDQVHVALEQMKNGEFADLSPSDAYASFDVDLDRMANAVSTLATVTFGEFGETPPHHQLLSEFEAAIGLDGIVHHLKVFLLTADPKRAERTYDATARAQALLEQLKLRAASNAEREAVRVINQTVLQYIAGIDLAVEMMSQGRTPQEIDAAIRVDDMPAISGYATLVSFEMARMERGTEAVGRGILIAQITALLIFALFVVPFVLLFVRITLGLIQVVPQWAEALTTVADGLAKEQFEKNQDYSGLPAELAALEEPFAAIRRTLWFRKEQALEGEAQVDTMAAENEQMATKIAAVNDDLRMATRRAEKAAKEAAKASEDVNMMGGVIEAMSHGVLATRGFDGILFWNLRLSELLGIPSGWFSRDRSLHELLLYLATRGDFGSGDPTETVQNVISFMGEKLTEGVLRHDLSIKGNDECVLALEIVRRGDGTIVFSATDITARHELAVAMEQQAISDPLTGLANRTALNDFTSSMLKHAKRSGEKAAILALDLDGFKPINDHYGHGAGDEVLVELADRLREEVRETDFVARTGGDEFILVLLHLDDGMGAARFANRLLRAIEVPVRLSSGEDVSVSGSIGISVFPDHTEDLTLLYRKADEALYGAKAAGRNCVMTYDEIAAEAEEPADVAKSA</sequence>
<dbReference type="Pfam" id="PF00990">
    <property type="entry name" value="GGDEF"/>
    <property type="match status" value="1"/>
</dbReference>
<dbReference type="PANTHER" id="PTHR46663">
    <property type="entry name" value="DIGUANYLATE CYCLASE DGCT-RELATED"/>
    <property type="match status" value="1"/>
</dbReference>
<evidence type="ECO:0000259" key="3">
    <source>
        <dbReference type="PROSITE" id="PS50887"/>
    </source>
</evidence>
<dbReference type="InterPro" id="IPR052163">
    <property type="entry name" value="DGC-Regulatory_Protein"/>
</dbReference>
<dbReference type="GO" id="GO:0003824">
    <property type="term" value="F:catalytic activity"/>
    <property type="evidence" value="ECO:0007669"/>
    <property type="project" value="UniProtKB-ARBA"/>
</dbReference>
<feature type="domain" description="GGDEF" evidence="3">
    <location>
        <begin position="603"/>
        <end position="737"/>
    </location>
</feature>
<name>X5MM51_9HYPH</name>
<dbReference type="InterPro" id="IPR029787">
    <property type="entry name" value="Nucleotide_cyclase"/>
</dbReference>
<organism evidence="4 5">
    <name type="scientific">Candidatus Phaeomarinibacter ectocarpi</name>
    <dbReference type="NCBI Taxonomy" id="1458461"/>
    <lineage>
        <taxon>Bacteria</taxon>
        <taxon>Pseudomonadati</taxon>
        <taxon>Pseudomonadota</taxon>
        <taxon>Alphaproteobacteria</taxon>
        <taxon>Hyphomicrobiales</taxon>
        <taxon>Parvibaculaceae</taxon>
        <taxon>Candidatus Phaeomarinibacter</taxon>
    </lineage>
</organism>
<dbReference type="KEGG" id="pect:BN1012_Phect1857"/>
<dbReference type="NCBIfam" id="TIGR00254">
    <property type="entry name" value="GGDEF"/>
    <property type="match status" value="1"/>
</dbReference>
<dbReference type="CDD" id="cd01949">
    <property type="entry name" value="GGDEF"/>
    <property type="match status" value="1"/>
</dbReference>
<protein>
    <submittedName>
        <fullName evidence="4">Diguanylate cyclase/phosphodiesterase (GGDEF &amp; EAL domains) with PAS/PAC sensor(S)</fullName>
    </submittedName>
</protein>
<dbReference type="Pfam" id="PF12860">
    <property type="entry name" value="PAS_7"/>
    <property type="match status" value="1"/>
</dbReference>
<accession>X5MM51</accession>
<feature type="coiled-coil region" evidence="1">
    <location>
        <begin position="413"/>
        <end position="440"/>
    </location>
</feature>
<dbReference type="HOGENOM" id="CLU_369943_0_0_5"/>
<keyword evidence="1" id="KW-0175">Coiled coil</keyword>
<reference evidence="4 5" key="1">
    <citation type="journal article" date="2014" name="Front. Genet.">
        <title>Genome and metabolic network of "Candidatus Phaeomarinobacter ectocarpi" Ec32, a new candidate genus of Alphaproteobacteria frequently associated with brown algae.</title>
        <authorList>
            <person name="Dittami S.M."/>
            <person name="Barbeyron T."/>
            <person name="Boyen C."/>
            <person name="Cambefort J."/>
            <person name="Collet G."/>
            <person name="Delage L."/>
            <person name="Gobet A."/>
            <person name="Groisillier A."/>
            <person name="Leblanc C."/>
            <person name="Michel G."/>
            <person name="Scornet D."/>
            <person name="Siegel A."/>
            <person name="Tapia J.E."/>
            <person name="Tonon T."/>
        </authorList>
    </citation>
    <scope>NUCLEOTIDE SEQUENCE [LARGE SCALE GENOMIC DNA]</scope>
    <source>
        <strain evidence="4 5">Ec32</strain>
    </source>
</reference>
<evidence type="ECO:0000256" key="1">
    <source>
        <dbReference type="SAM" id="Coils"/>
    </source>
</evidence>
<proteinExistence type="predicted"/>
<dbReference type="AlphaFoldDB" id="X5MM51"/>
<keyword evidence="2" id="KW-0812">Transmembrane</keyword>
<dbReference type="PANTHER" id="PTHR46663:SF2">
    <property type="entry name" value="GGDEF DOMAIN-CONTAINING PROTEIN"/>
    <property type="match status" value="1"/>
</dbReference>
<dbReference type="FunFam" id="3.30.70.270:FF:000001">
    <property type="entry name" value="Diguanylate cyclase domain protein"/>
    <property type="match status" value="1"/>
</dbReference>
<dbReference type="SUPFAM" id="SSF55073">
    <property type="entry name" value="Nucleotide cyclase"/>
    <property type="match status" value="1"/>
</dbReference>
<dbReference type="Gene3D" id="3.30.70.270">
    <property type="match status" value="1"/>
</dbReference>
<feature type="transmembrane region" description="Helical" evidence="2">
    <location>
        <begin position="307"/>
        <end position="329"/>
    </location>
</feature>
<evidence type="ECO:0000256" key="2">
    <source>
        <dbReference type="SAM" id="Phobius"/>
    </source>
</evidence>
<dbReference type="SMART" id="SM00267">
    <property type="entry name" value="GGDEF"/>
    <property type="match status" value="1"/>
</dbReference>
<dbReference type="InterPro" id="IPR043128">
    <property type="entry name" value="Rev_trsase/Diguanyl_cyclase"/>
</dbReference>